<sequence length="279" mass="30159">MNSKITAILTAAILLPLAQAWGEEVPSWVKSSAGWWAEGAISDEEFVLGIQYLIGEGIMTIPDTPVSSYSSDGIPEWVKTTAGWWADGSISDGEFVSAIQHLMSTGVMAVPVGQASPAEDGPDACSSIKRTIDRLDCERDAKKAAEALDYRENGRAFEAGPITYYFKGNSFEINTSGQPLLDVSILAVNNGEQTVTLACTGPSICNYDVWDGTRAYKYASTDFTNGAIVLDPGSFRVFTMLFGPNIGYGGTTLEYHPDREYVLRISEPWGSTTLPLVLQ</sequence>
<proteinExistence type="predicted"/>
<accession>A0RWH3</accession>
<dbReference type="GO" id="GO:0008233">
    <property type="term" value="F:peptidase activity"/>
    <property type="evidence" value="ECO:0007669"/>
    <property type="project" value="UniProtKB-KW"/>
</dbReference>
<evidence type="ECO:0000313" key="2">
    <source>
        <dbReference type="Proteomes" id="UP000000758"/>
    </source>
</evidence>
<protein>
    <submittedName>
        <fullName evidence="1">Secreted periplasmic Zn-dependent protease</fullName>
    </submittedName>
</protein>
<keyword evidence="2" id="KW-1185">Reference proteome</keyword>
<dbReference type="HOGENOM" id="CLU_945275_0_0_2"/>
<dbReference type="EMBL" id="DP000238">
    <property type="protein sequence ID" value="ABK77690.1"/>
    <property type="molecule type" value="Genomic_DNA"/>
</dbReference>
<keyword evidence="1" id="KW-0645">Protease</keyword>
<gene>
    <name evidence="1" type="ordered locus">CENSYa_1060</name>
</gene>
<dbReference type="STRING" id="414004.CENSYa_1060"/>
<dbReference type="GO" id="GO:0006508">
    <property type="term" value="P:proteolysis"/>
    <property type="evidence" value="ECO:0007669"/>
    <property type="project" value="UniProtKB-KW"/>
</dbReference>
<reference evidence="1 2" key="1">
    <citation type="journal article" date="2006" name="Proc. Natl. Acad. Sci. U.S.A.">
        <title>Genomic analysis of the uncultivated marine crenarchaeote Cenarchaeum symbiosum.</title>
        <authorList>
            <person name="Hallam S.J."/>
            <person name="Konstantinidis K.T."/>
            <person name="Putnam N."/>
            <person name="Schleper C."/>
            <person name="Watanabe Y."/>
            <person name="Sugahara J."/>
            <person name="Preston C."/>
            <person name="de la Torre J."/>
            <person name="Richardson P.M."/>
            <person name="DeLong E.F."/>
        </authorList>
    </citation>
    <scope>NUCLEOTIDE SEQUENCE [LARGE SCALE GENOMIC DNA]</scope>
    <source>
        <strain evidence="2">A</strain>
    </source>
</reference>
<evidence type="ECO:0000313" key="1">
    <source>
        <dbReference type="EMBL" id="ABK77690.1"/>
    </source>
</evidence>
<dbReference type="Proteomes" id="UP000000758">
    <property type="component" value="Chromosome"/>
</dbReference>
<dbReference type="KEGG" id="csy:CENSYa_1060"/>
<name>A0RWH3_CENSY</name>
<dbReference type="AlphaFoldDB" id="A0RWH3"/>
<dbReference type="EnsemblBacteria" id="ABK77690">
    <property type="protein sequence ID" value="ABK77690"/>
    <property type="gene ID" value="CENSYa_1060"/>
</dbReference>
<organism evidence="1 2">
    <name type="scientific">Cenarchaeum symbiosum (strain A)</name>
    <dbReference type="NCBI Taxonomy" id="414004"/>
    <lineage>
        <taxon>Archaea</taxon>
        <taxon>Nitrososphaerota</taxon>
        <taxon>Candidatus Cenarchaeales</taxon>
        <taxon>Candidatus Cenarchaeaceae</taxon>
        <taxon>Candidatus Cenarchaeum</taxon>
    </lineage>
</organism>
<keyword evidence="1" id="KW-0378">Hydrolase</keyword>